<dbReference type="EMBL" id="BDQK01000006">
    <property type="protein sequence ID" value="GBF80262.1"/>
    <property type="molecule type" value="Genomic_DNA"/>
</dbReference>
<feature type="transmembrane region" description="Helical" evidence="5">
    <location>
        <begin position="31"/>
        <end position="50"/>
    </location>
</feature>
<dbReference type="Pfam" id="PF21394">
    <property type="entry name" value="Beta-ketacyl_N"/>
    <property type="match status" value="1"/>
</dbReference>
<dbReference type="SMART" id="SM00822">
    <property type="entry name" value="PKS_KR"/>
    <property type="match status" value="1"/>
</dbReference>
<keyword evidence="5" id="KW-1133">Transmembrane helix</keyword>
<keyword evidence="3" id="KW-0596">Phosphopantetheine</keyword>
<feature type="domain" description="Carrier" evidence="6">
    <location>
        <begin position="1105"/>
        <end position="1180"/>
    </location>
</feature>
<dbReference type="InterPro" id="IPR057326">
    <property type="entry name" value="KR_dom"/>
</dbReference>
<dbReference type="InterPro" id="IPR049490">
    <property type="entry name" value="C883_1060-like_KR_N"/>
</dbReference>
<dbReference type="RefSeq" id="WP_305765115.1">
    <property type="nucleotide sequence ID" value="NZ_BDQK01000006.1"/>
</dbReference>
<evidence type="ECO:0000313" key="8">
    <source>
        <dbReference type="Proteomes" id="UP000287247"/>
    </source>
</evidence>
<dbReference type="Pfam" id="PF08659">
    <property type="entry name" value="KR"/>
    <property type="match status" value="1"/>
</dbReference>
<dbReference type="Gene3D" id="3.30.300.30">
    <property type="match status" value="1"/>
</dbReference>
<dbReference type="Pfam" id="PF23024">
    <property type="entry name" value="AMP-dom_DIP2-like"/>
    <property type="match status" value="1"/>
</dbReference>
<dbReference type="FunFam" id="1.10.1200.10:FF:000005">
    <property type="entry name" value="Nonribosomal peptide synthetase 1"/>
    <property type="match status" value="1"/>
</dbReference>
<evidence type="ECO:0000256" key="2">
    <source>
        <dbReference type="ARBA" id="ARBA00006432"/>
    </source>
</evidence>
<dbReference type="PROSITE" id="PS00455">
    <property type="entry name" value="AMP_BINDING"/>
    <property type="match status" value="1"/>
</dbReference>
<dbReference type="PANTHER" id="PTHR22754:SF32">
    <property type="entry name" value="DISCO-INTERACTING PROTEIN 2"/>
    <property type="match status" value="1"/>
</dbReference>
<comment type="similarity">
    <text evidence="2">Belongs to the ATP-dependent AMP-binding enzyme family.</text>
</comment>
<dbReference type="Gene3D" id="3.40.50.12780">
    <property type="entry name" value="N-terminal domain of ligase-like"/>
    <property type="match status" value="1"/>
</dbReference>
<dbReference type="InterPro" id="IPR042099">
    <property type="entry name" value="ANL_N_sf"/>
</dbReference>
<evidence type="ECO:0000256" key="1">
    <source>
        <dbReference type="ARBA" id="ARBA00001957"/>
    </source>
</evidence>
<organism evidence="7 8">
    <name type="scientific">Aphanothece sacrum FPU1</name>
    <dbReference type="NCBI Taxonomy" id="1920663"/>
    <lineage>
        <taxon>Bacteria</taxon>
        <taxon>Bacillati</taxon>
        <taxon>Cyanobacteriota</taxon>
        <taxon>Cyanophyceae</taxon>
        <taxon>Oscillatoriophycideae</taxon>
        <taxon>Chroococcales</taxon>
        <taxon>Aphanothecaceae</taxon>
        <taxon>Aphanothece</taxon>
    </lineage>
</organism>
<dbReference type="InterPro" id="IPR025110">
    <property type="entry name" value="AMP-bd_C"/>
</dbReference>
<dbReference type="InterPro" id="IPR045851">
    <property type="entry name" value="AMP-bd_C_sf"/>
</dbReference>
<evidence type="ECO:0000256" key="3">
    <source>
        <dbReference type="ARBA" id="ARBA00022450"/>
    </source>
</evidence>
<dbReference type="Gene3D" id="1.10.1200.10">
    <property type="entry name" value="ACP-like"/>
    <property type="match status" value="1"/>
</dbReference>
<dbReference type="Proteomes" id="UP000287247">
    <property type="component" value="Unassembled WGS sequence"/>
</dbReference>
<sequence length="1201" mass="137498">MKHKEYTQALKNSGLTVQDKVIFQLSETSDIIAAFWGCILCGVIPVILAVPPSYENISNDINKICQVWELLEHPLIITNEFCKSEVKTLEKWLSNQTLNIKLIEELKAYSPQEYYYINQPEDIAFFSLTSGSTGMSKCIPLTHKNLLSRGRGTNELCGYSKDDIILNWLPFDHIGSISEFHIRCVDLGCDMVYVETDYILSRPLNWLDLINQYRITNSWSPNFAYTLINEALKKEPSQNWNLSCVKFVLTAGEAVSDTTVEEFINKLHNQYKFKKTAVRPAFGMAEMGSGITYYQGTEEHPLLFHTIDKFSLNQTLKRVHPEHPNGTTFTDLGLPISGISIRIVNQDNVLLPEDTIGHLQVKGDAVSPGYYKNPEANKKAFLKDGWFDTGDLGFIKDGHLIITGRSKETIIINGVNYYSHEIETVVDTIEVVEASYTAACAVKEDNSQTDKLALFFSTQLVTSEELKNLLKKIRQKVINNFGINPDYLIPLNKKEIPKTSIGKTQRSQLIERFRQGEFKDIIKEIDILLENNQTIPDWFYRKVWQEKKIFHLKQNLPNGHTLIFLDQLGLGEFLAKQLQEKNLPYITILAGKNYTQLNSNSYTINPTESDHYLSLITSLAQQNHPISNIIHLWTYQTYQGEIDCSEQLEKAQEEGIYSLLFIVQALAKNQYFAKQYIDEKIQLLFISSDSQWVDNHEKIAYEKSPVLGLNKTISQEFSWINSRHIDLPVDGITLNSKLILEELLTLSKEKEIAYRQGKRLVKGLEKVEFSQKNAQKIPFEQGGIYLITGGLGGIGIEISQYLLKNYNARLLLLGTTILPDKKDWNEFIKKEDKYSQKIKHLQTLEKLGGEVIYKAVDIGNLTQLEKAVNEAQNKWQSKLNGVIHLAGIYQEKLIIEQTKQNLSELLRPKVLGTWNLHQLMKKERVMFISFSSLASFFGGATLSGYTAANRFLEHLNDYQQATNVYPSYCYSWTSWQETGMSQGKYTVRSQGYYSVTVQQGLNSFLASLYHHHKQLMIGLDGNKPKIKPYISLFERLEKLTAYYSLKPSSNALKLPSKLYLKDRFATSYSCQLFLKKSFPLNSYGRIDKDILLQEITGKNDKEWIIPRNDTETKIAQIWQEILNIQKISIHDNFFELGGHSLLASQVISRLHNTFSVHLSLKNLLDYPTIANLGQIIEVLKMTQNAKILLRKTEKDYEEGEL</sequence>
<keyword evidence="5" id="KW-0812">Transmembrane</keyword>
<dbReference type="InterPro" id="IPR036291">
    <property type="entry name" value="NAD(P)-bd_dom_sf"/>
</dbReference>
<name>A0A401IG49_APHSA</name>
<dbReference type="GO" id="GO:0070566">
    <property type="term" value="F:adenylyltransferase activity"/>
    <property type="evidence" value="ECO:0007669"/>
    <property type="project" value="TreeGrafter"/>
</dbReference>
<dbReference type="InterPro" id="IPR000873">
    <property type="entry name" value="AMP-dep_synth/lig_dom"/>
</dbReference>
<dbReference type="PROSITE" id="PS50075">
    <property type="entry name" value="CARRIER"/>
    <property type="match status" value="1"/>
</dbReference>
<evidence type="ECO:0000259" key="6">
    <source>
        <dbReference type="PROSITE" id="PS50075"/>
    </source>
</evidence>
<dbReference type="GO" id="GO:0006633">
    <property type="term" value="P:fatty acid biosynthetic process"/>
    <property type="evidence" value="ECO:0007669"/>
    <property type="project" value="TreeGrafter"/>
</dbReference>
<dbReference type="Gene3D" id="3.40.50.720">
    <property type="entry name" value="NAD(P)-binding Rossmann-like Domain"/>
    <property type="match status" value="1"/>
</dbReference>
<comment type="caution">
    <text evidence="7">The sequence shown here is derived from an EMBL/GenBank/DDBJ whole genome shotgun (WGS) entry which is preliminary data.</text>
</comment>
<evidence type="ECO:0000256" key="4">
    <source>
        <dbReference type="ARBA" id="ARBA00022553"/>
    </source>
</evidence>
<dbReference type="AlphaFoldDB" id="A0A401IG49"/>
<evidence type="ECO:0000256" key="5">
    <source>
        <dbReference type="SAM" id="Phobius"/>
    </source>
</evidence>
<keyword evidence="4" id="KW-0597">Phosphoprotein</keyword>
<dbReference type="InterPro" id="IPR013968">
    <property type="entry name" value="PKS_KR"/>
</dbReference>
<comment type="cofactor">
    <cofactor evidence="1">
        <name>pantetheine 4'-phosphate</name>
        <dbReference type="ChEBI" id="CHEBI:47942"/>
    </cofactor>
</comment>
<reference evidence="8" key="1">
    <citation type="submission" date="2017-05" db="EMBL/GenBank/DDBJ databases">
        <title>Physiological properties and genetic analysis related to exopolysaccharide production of fresh-water unicellular cyanobacterium Aphanothece sacrum, Suizenji Nori, that has been cultured as a food source in Japan.</title>
        <authorList>
            <person name="Kanesaki Y."/>
            <person name="Yoshikawa S."/>
            <person name="Ohki K."/>
        </authorList>
    </citation>
    <scope>NUCLEOTIDE SEQUENCE [LARGE SCALE GENOMIC DNA]</scope>
    <source>
        <strain evidence="8">FPU1</strain>
    </source>
</reference>
<dbReference type="CDD" id="cd08953">
    <property type="entry name" value="KR_2_SDR_x"/>
    <property type="match status" value="1"/>
</dbReference>
<dbReference type="InterPro" id="IPR020845">
    <property type="entry name" value="AMP-binding_CS"/>
</dbReference>
<dbReference type="InterPro" id="IPR009081">
    <property type="entry name" value="PP-bd_ACP"/>
</dbReference>
<dbReference type="PANTHER" id="PTHR22754">
    <property type="entry name" value="DISCO-INTERACTING PROTEIN 2 DIP2 -RELATED"/>
    <property type="match status" value="1"/>
</dbReference>
<dbReference type="SUPFAM" id="SSF47336">
    <property type="entry name" value="ACP-like"/>
    <property type="match status" value="1"/>
</dbReference>
<dbReference type="InterPro" id="IPR036736">
    <property type="entry name" value="ACP-like_sf"/>
</dbReference>
<protein>
    <submittedName>
        <fullName evidence="7">Peptide synthetase</fullName>
    </submittedName>
</protein>
<proteinExistence type="inferred from homology"/>
<evidence type="ECO:0000313" key="7">
    <source>
        <dbReference type="EMBL" id="GBF80262.1"/>
    </source>
</evidence>
<keyword evidence="8" id="KW-1185">Reference proteome</keyword>
<keyword evidence="5" id="KW-0472">Membrane</keyword>
<dbReference type="SUPFAM" id="SSF56801">
    <property type="entry name" value="Acetyl-CoA synthetase-like"/>
    <property type="match status" value="1"/>
</dbReference>
<dbReference type="Pfam" id="PF00550">
    <property type="entry name" value="PP-binding"/>
    <property type="match status" value="1"/>
</dbReference>
<dbReference type="GO" id="GO:0005886">
    <property type="term" value="C:plasma membrane"/>
    <property type="evidence" value="ECO:0007669"/>
    <property type="project" value="TreeGrafter"/>
</dbReference>
<accession>A0A401IG49</accession>
<dbReference type="Pfam" id="PF00501">
    <property type="entry name" value="AMP-binding"/>
    <property type="match status" value="1"/>
</dbReference>
<dbReference type="SUPFAM" id="SSF51735">
    <property type="entry name" value="NAD(P)-binding Rossmann-fold domains"/>
    <property type="match status" value="2"/>
</dbReference>
<gene>
    <name evidence="7" type="ORF">AsFPU1_1663</name>
</gene>